<dbReference type="Proteomes" id="UP000224130">
    <property type="component" value="Unassembled WGS sequence"/>
</dbReference>
<keyword evidence="2" id="KW-1185">Reference proteome</keyword>
<protein>
    <submittedName>
        <fullName evidence="1">Uncharacterized protein</fullName>
    </submittedName>
</protein>
<reference evidence="1 2" key="1">
    <citation type="submission" date="2017-10" db="EMBL/GenBank/DDBJ databases">
        <title>Sequencing the genomes of 1000 actinobacteria strains.</title>
        <authorList>
            <person name="Klenk H.-P."/>
        </authorList>
    </citation>
    <scope>NUCLEOTIDE SEQUENCE [LARGE SCALE GENOMIC DNA]</scope>
    <source>
        <strain evidence="1 2">DSM 21863</strain>
    </source>
</reference>
<accession>A0A2A9ETU1</accession>
<gene>
    <name evidence="1" type="ORF">ATJ88_1096</name>
</gene>
<evidence type="ECO:0000313" key="1">
    <source>
        <dbReference type="EMBL" id="PFG42434.1"/>
    </source>
</evidence>
<organism evidence="1 2">
    <name type="scientific">Isoptericola jiangsuensis</name>
    <dbReference type="NCBI Taxonomy" id="548579"/>
    <lineage>
        <taxon>Bacteria</taxon>
        <taxon>Bacillati</taxon>
        <taxon>Actinomycetota</taxon>
        <taxon>Actinomycetes</taxon>
        <taxon>Micrococcales</taxon>
        <taxon>Promicromonosporaceae</taxon>
        <taxon>Isoptericola</taxon>
    </lineage>
</organism>
<comment type="caution">
    <text evidence="1">The sequence shown here is derived from an EMBL/GenBank/DDBJ whole genome shotgun (WGS) entry which is preliminary data.</text>
</comment>
<dbReference type="OrthoDB" id="5123240at2"/>
<dbReference type="EMBL" id="PDJJ01000001">
    <property type="protein sequence ID" value="PFG42434.1"/>
    <property type="molecule type" value="Genomic_DNA"/>
</dbReference>
<dbReference type="RefSeq" id="WP_098462945.1">
    <property type="nucleotide sequence ID" value="NZ_PDJJ01000001.1"/>
</dbReference>
<name>A0A2A9ETU1_9MICO</name>
<dbReference type="AlphaFoldDB" id="A0A2A9ETU1"/>
<evidence type="ECO:0000313" key="2">
    <source>
        <dbReference type="Proteomes" id="UP000224130"/>
    </source>
</evidence>
<proteinExistence type="predicted"/>
<sequence length="143" mass="15388">MNTETVPAVRTGDPVLDDADRLRLARMLAAAALPRSRTLCLAWIDAERRFSGVAVPVRDVPDRPGTDDAARFGMVIASVTEQSVPYGSVVAVYVRPDGDAMTDSDRAWNLALREQAATHDFRLHGLFVSGGGAVRPLTLDDAV</sequence>